<evidence type="ECO:0000313" key="3">
    <source>
        <dbReference type="EMBL" id="ALS46749.1"/>
    </source>
</evidence>
<evidence type="ECO:0000313" key="18">
    <source>
        <dbReference type="EMBL" id="BAQ20403.1"/>
    </source>
</evidence>
<dbReference type="Proteomes" id="UP000141378">
    <property type="component" value="Segment"/>
</dbReference>
<dbReference type="SMR" id="A0A0A8IKW4"/>
<dbReference type="EMBL" id="KP735248">
    <property type="protein sequence ID" value="AKE13327.1"/>
    <property type="molecule type" value="Genomic_DNA"/>
</dbReference>
<evidence type="ECO:0000313" key="20">
    <source>
        <dbReference type="Proteomes" id="UP000098532"/>
    </source>
</evidence>
<dbReference type="Proteomes" id="UP000141277">
    <property type="component" value="Segment"/>
</dbReference>
<dbReference type="Proteomes" id="UP000119078">
    <property type="component" value="Segment"/>
</dbReference>
<dbReference type="EMBL" id="AB850644">
    <property type="protein sequence ID" value="BAQ20090.1"/>
    <property type="molecule type" value="Genomic_DNA"/>
</dbReference>
<evidence type="ECO:0000313" key="4">
    <source>
        <dbReference type="EMBL" id="ANI26168.1"/>
    </source>
</evidence>
<evidence type="ECO:0000313" key="7">
    <source>
        <dbReference type="EMBL" id="BAP94388.1"/>
    </source>
</evidence>
<evidence type="ECO:0000313" key="22">
    <source>
        <dbReference type="Proteomes" id="UP000111218"/>
    </source>
</evidence>
<reference evidence="1" key="5">
    <citation type="submission" date="2015-02" db="EMBL/GenBank/DDBJ databases">
        <authorList>
            <person name="Torres C."/>
        </authorList>
    </citation>
    <scope>NUCLEOTIDE SEQUENCE</scope>
    <source>
        <strain evidence="1">GC1</strain>
    </source>
</reference>
<reference evidence="21 22" key="2">
    <citation type="submission" date="2013-09" db="EMBL/GenBank/DDBJ databases">
        <title>Target Capture and Whole Genome Sequencing of EBV from Primary Nasopharyngeal Carcinoma Biopsy.</title>
        <authorList>
            <person name="Xiao K."/>
        </authorList>
    </citation>
    <scope>NUCLEOTIDE SEQUENCE [LARGE SCALE GENOMIC DNA]</scope>
    <source>
        <strain evidence="8">HN1</strain>
        <strain evidence="10">HN11</strain>
        <strain evidence="11">HN12</strain>
        <strain evidence="14">HN13</strain>
        <strain evidence="15">HN15</strain>
        <strain evidence="17">HN16</strain>
        <strain evidence="9">HN2</strain>
        <strain evidence="12">HN3</strain>
        <strain evidence="13">HN4</strain>
        <strain evidence="16">HN7</strain>
        <strain evidence="18">HN8</strain>
        <strain evidence="19">HN9</strain>
    </source>
</reference>
<dbReference type="DNASU" id="3783677"/>
<dbReference type="EMBL" id="MH883755">
    <property type="protein sequence ID" value="AXY92290.1"/>
    <property type="molecule type" value="Genomic_DNA"/>
</dbReference>
<dbReference type="Proteomes" id="UP000111218">
    <property type="component" value="Segment"/>
</dbReference>
<evidence type="ECO:0000313" key="14">
    <source>
        <dbReference type="EMBL" id="BAQ20224.1"/>
    </source>
</evidence>
<evidence type="ECO:0000313" key="6">
    <source>
        <dbReference type="EMBL" id="AXY92290.1"/>
    </source>
</evidence>
<evidence type="ECO:0000313" key="11">
    <source>
        <dbReference type="EMBL" id="BAQ20154.1"/>
    </source>
</evidence>
<dbReference type="InterPro" id="IPR010677">
    <property type="entry name" value="HHV-4_BALF1"/>
</dbReference>
<reference evidence="2" key="3">
    <citation type="journal article" date="2015" name="Sci. Rep.">
        <title>Epstein-Barr virus from Burkitt Lymphoma biopsies from Africa and South America share novel LMP-1 promoter and gene variations.</title>
        <authorList>
            <person name="Lei H."/>
            <person name="Li T."/>
            <person name="Li B."/>
            <person name="Tsai S."/>
            <person name="Biggar R.J."/>
            <person name="Nkrumah F."/>
            <person name="Neequaye J."/>
            <person name="Gutierrez M."/>
            <person name="Epelman S."/>
            <person name="Mbulaiteye S.M."/>
            <person name="Bhatia K."/>
            <person name="Lo S.C."/>
        </authorList>
    </citation>
    <scope>NUCLEOTIDE SEQUENCE</scope>
    <source>
        <strain evidence="2">H03753A</strain>
    </source>
</reference>
<dbReference type="Pfam" id="PF06861">
    <property type="entry name" value="BALF1"/>
    <property type="match status" value="1"/>
</dbReference>
<evidence type="ECO:0000313" key="19">
    <source>
        <dbReference type="EMBL" id="BAQ20427.1"/>
    </source>
</evidence>
<organism evidence="7 20">
    <name type="scientific">Epstein-Barr virus (strain GD1)</name>
    <name type="common">HHV-4</name>
    <name type="synonym">Human gammaherpesvirus 4</name>
    <dbReference type="NCBI Taxonomy" id="10376"/>
    <lineage>
        <taxon>Viruses</taxon>
        <taxon>Duplodnaviria</taxon>
        <taxon>Heunggongvirae</taxon>
        <taxon>Peploviricota</taxon>
        <taxon>Herviviricetes</taxon>
        <taxon>Herpesvirales</taxon>
        <taxon>Orthoherpesviridae</taxon>
        <taxon>Gammaherpesvirinae</taxon>
        <taxon>Lymphocryptovirus</taxon>
        <taxon>Lymphocryptovirus humangamma4</taxon>
    </lineage>
</organism>
<evidence type="ECO:0000313" key="8">
    <source>
        <dbReference type="EMBL" id="BAQ20048.1"/>
    </source>
</evidence>
<dbReference type="EMBL" id="AB850646">
    <property type="protein sequence ID" value="BAQ20113.1"/>
    <property type="molecule type" value="Genomic_DNA"/>
</dbReference>
<dbReference type="Proteomes" id="UP000156232">
    <property type="component" value="Segment"/>
</dbReference>
<sequence length="220" mass="25148">MNLAIALDSPHPGLASYTILPRPFYHISLKPVSWPDETMRPAKSTDSVFVRTPVEAWVAPSPPDDKVAESSYLMFRAMYAVFTRDEKDLPLPALVLCRLIKASLRKDRKLYAELACRTADIGGKDTHVRLIISVLRAVYNDHYDYWSRLRVVLCYTVVFAVRNYLDDHKSAAFVLGAIAHYLALYRRLWFARLGGMPRSLRRQFPVTWALASLTDFLKSL</sequence>
<dbReference type="Proteomes" id="UP000164480">
    <property type="component" value="Segment"/>
</dbReference>
<dbReference type="KEGG" id="vg:3783677"/>
<proteinExistence type="predicted"/>
<name>A0A0A8IKW4_EBVG</name>
<evidence type="ECO:0000313" key="1">
    <source>
        <dbReference type="EMBL" id="AKE13327.1"/>
    </source>
</evidence>
<dbReference type="EMBL" id="KT823506">
    <property type="protein sequence ID" value="ANI26168.1"/>
    <property type="molecule type" value="Genomic_DNA"/>
</dbReference>
<evidence type="ECO:0000313" key="9">
    <source>
        <dbReference type="EMBL" id="BAQ20090.1"/>
    </source>
</evidence>
<dbReference type="Proteomes" id="UP000147056">
    <property type="component" value="Segment"/>
</dbReference>
<dbReference type="RefSeq" id="YP_401718.3">
    <property type="nucleotide sequence ID" value="NC_007605.1"/>
</dbReference>
<evidence type="ECO:0000313" key="10">
    <source>
        <dbReference type="EMBL" id="BAQ20113.1"/>
    </source>
</evidence>
<evidence type="ECO:0000313" key="16">
    <source>
        <dbReference type="EMBL" id="BAQ20368.1"/>
    </source>
</evidence>
<evidence type="ECO:0000313" key="13">
    <source>
        <dbReference type="EMBL" id="BAQ20208.1"/>
    </source>
</evidence>
<dbReference type="EMBL" id="AB850643">
    <property type="protein sequence ID" value="BAQ20048.1"/>
    <property type="molecule type" value="Genomic_DNA"/>
</dbReference>
<evidence type="ECO:0000313" key="5">
    <source>
        <dbReference type="EMBL" id="ATO60501.1"/>
    </source>
</evidence>
<gene>
    <name evidence="7" type="primary">BALF1</name>
</gene>
<dbReference type="Proteomes" id="UP000122704">
    <property type="component" value="Genome"/>
</dbReference>
<reference evidence="6" key="9">
    <citation type="journal article" date="2018" name="J. Virol.">
        <title>Sequence variation of Epstein-Barr virus: viral types, geography, codon usage and diseases.</title>
        <authorList>
            <person name="Correia S."/>
            <person name="Bridges R."/>
            <person name="Wegner F."/>
            <person name="Venturini C."/>
            <person name="Palser A."/>
            <person name="Middeldorp J.M."/>
            <person name="Cohen J.I."/>
            <person name="Lorenzetti M.A."/>
            <person name="Bassano I."/>
            <person name="White R.E."/>
            <person name="Kellam P."/>
            <person name="Breuer J."/>
            <person name="Farrell P.J."/>
        </authorList>
    </citation>
    <scope>NUCLEOTIDE SEQUENCE</scope>
    <source>
        <strain evidence="6">Ebv6</strain>
    </source>
</reference>
<evidence type="ECO:0000313" key="17">
    <source>
        <dbReference type="EMBL" id="BAQ20379.1"/>
    </source>
</evidence>
<dbReference type="EMBL" id="MG021313">
    <property type="protein sequence ID" value="ATO60501.1"/>
    <property type="molecule type" value="Genomic_DNA"/>
</dbReference>
<dbReference type="EMBL" id="KT254013">
    <property type="protein sequence ID" value="ALS46749.1"/>
    <property type="molecule type" value="Genomic_DNA"/>
</dbReference>
<dbReference type="Proteomes" id="UP000161203">
    <property type="component" value="Segment"/>
</dbReference>
<evidence type="ECO:0000313" key="12">
    <source>
        <dbReference type="EMBL" id="BAQ20182.1"/>
    </source>
</evidence>
<reference evidence="1 23" key="4">
    <citation type="journal article" date="2015" name="Virus Genes">
        <title>The full-length DNA sequence of Epstein Barr virus from a human gastric carcinoma cell line, SNU-719.</title>
        <authorList>
            <person name="Song K.A."/>
            <person name="Yang S.D."/>
            <person name="Hwang J."/>
            <person name="Kim J.I."/>
            <person name="Kang M.S."/>
        </authorList>
    </citation>
    <scope>NUCLEOTIDE SEQUENCE [LARGE SCALE GENOMIC DNA]</scope>
    <source>
        <strain evidence="1">GC1</strain>
    </source>
</reference>
<dbReference type="Proteomes" id="UP000110236">
    <property type="component" value="Segment"/>
</dbReference>
<dbReference type="EMBL" id="AB850655">
    <property type="protein sequence ID" value="BAQ20368.1"/>
    <property type="molecule type" value="Genomic_DNA"/>
</dbReference>
<evidence type="ECO:0000313" key="2">
    <source>
        <dbReference type="EMBL" id="ALQ28338.1"/>
    </source>
</evidence>
<dbReference type="EMBL" id="AB850650">
    <property type="protein sequence ID" value="BAQ20224.1"/>
    <property type="molecule type" value="Genomic_DNA"/>
</dbReference>
<dbReference type="GeneID" id="3783677"/>
<dbReference type="EMBL" id="AB850649">
    <property type="protein sequence ID" value="BAQ20208.1"/>
    <property type="molecule type" value="Genomic_DNA"/>
</dbReference>
<reference evidence="7 20" key="1">
    <citation type="submission" date="2013-06" db="EMBL/GenBank/DDBJ databases">
        <title>Genome-wide analysis of Epstein-Barr virus(EBV) integration and strain in C666-1 and Raji.</title>
        <authorList>
            <person name="Yu Z.Y."/>
            <person name="Xiao K."/>
        </authorList>
    </citation>
    <scope>NUCLEOTIDE SEQUENCE [LARGE SCALE GENOMIC DNA]</scope>
    <source>
        <strain evidence="7">1 LGY-C666-1</strain>
    </source>
</reference>
<dbReference type="EMBL" id="AB828190">
    <property type="protein sequence ID" value="BAP94388.1"/>
    <property type="molecule type" value="Genomic_DNA"/>
</dbReference>
<dbReference type="EMBL" id="AB850659">
    <property type="protein sequence ID" value="BAQ20427.1"/>
    <property type="molecule type" value="Genomic_DNA"/>
</dbReference>
<dbReference type="Proteomes" id="UP000116168">
    <property type="component" value="Segment"/>
</dbReference>
<dbReference type="Proteomes" id="UP000158635">
    <property type="component" value="Segment"/>
</dbReference>
<evidence type="ECO:0000313" key="23">
    <source>
        <dbReference type="Proteomes" id="UP000164480"/>
    </source>
</evidence>
<evidence type="ECO:0000313" key="15">
    <source>
        <dbReference type="EMBL" id="BAQ20351.1"/>
    </source>
</evidence>
<accession>A0A0A8IKW4</accession>
<dbReference type="EMBL" id="AB850657">
    <property type="protein sequence ID" value="BAQ20403.1"/>
    <property type="molecule type" value="Genomic_DNA"/>
</dbReference>
<organismHost>
    <name type="scientific">Homo sapiens</name>
    <name type="common">Human</name>
    <dbReference type="NCBI Taxonomy" id="9606"/>
</organismHost>
<dbReference type="EMBL" id="AB850648">
    <property type="protein sequence ID" value="BAQ20182.1"/>
    <property type="molecule type" value="Genomic_DNA"/>
</dbReference>
<dbReference type="EMBL" id="AB850656">
    <property type="protein sequence ID" value="BAQ20379.1"/>
    <property type="molecule type" value="Genomic_DNA"/>
</dbReference>
<protein>
    <submittedName>
        <fullName evidence="3 7">BALF1</fullName>
    </submittedName>
    <submittedName>
        <fullName evidence="1 2">BALF1 protein</fullName>
    </submittedName>
</protein>
<dbReference type="EMBL" id="AB850654">
    <property type="protein sequence ID" value="BAQ20351.1"/>
    <property type="molecule type" value="Genomic_DNA"/>
</dbReference>
<reference evidence="4" key="7">
    <citation type="journal article" date="2016" name="Sci. Rep.">
        <title>Identification and Characterization of Epstein-Barr Virus Genomes in Lung Carcinoma Biopsy Samples by Next-Generation Sequencing Technology.</title>
        <authorList>
            <person name="Wang S."/>
            <person name="Xiong H."/>
            <person name="Yan S."/>
            <person name="Wu N."/>
            <person name="Lu Z."/>
        </authorList>
    </citation>
    <scope>NUCLEOTIDE SEQUENCE</scope>
    <source>
        <strain evidence="4">LC1</strain>
    </source>
</reference>
<dbReference type="EMBL" id="KR063342">
    <property type="protein sequence ID" value="ALQ28338.1"/>
    <property type="molecule type" value="Genomic_DNA"/>
</dbReference>
<reference evidence="5" key="8">
    <citation type="journal article" date="2017" name="J. Virol.">
        <title>Analysis of Epstein-Barr Virus Genomes and Expression Profiles in Gastric Adenocarcinoma.</title>
        <authorList>
            <person name="Borozan I."/>
            <person name="Zapatka M."/>
            <person name="Frappier L."/>
            <person name="Ferretti V."/>
        </authorList>
    </citation>
    <scope>NUCLEOTIDE SEQUENCE</scope>
    <source>
        <strain evidence="5">EBVaGC8-1</strain>
    </source>
</reference>
<evidence type="ECO:0000313" key="21">
    <source>
        <dbReference type="Proteomes" id="UP000110236"/>
    </source>
</evidence>
<dbReference type="Proteomes" id="UP000128134">
    <property type="component" value="Segment"/>
</dbReference>
<reference evidence="3" key="6">
    <citation type="journal article" date="2016" name="Oncotarget">
        <title>Genome-wide analysis of Epstein-Barr virus (EBV) isolated from EBV-associated gastric carcinoma (EBVaGC).</title>
        <authorList>
            <person name="Liu Y."/>
            <person name="Yang W."/>
            <person name="Pan Y."/>
            <person name="Ji J."/>
            <person name="Lu Z."/>
            <person name="Ke Y."/>
        </authorList>
    </citation>
    <scope>NUCLEOTIDE SEQUENCE</scope>
    <source>
        <strain evidence="3">EBVaGC3</strain>
    </source>
</reference>
<dbReference type="EMBL" id="AB850647">
    <property type="protein sequence ID" value="BAQ20154.1"/>
    <property type="molecule type" value="Genomic_DNA"/>
</dbReference>
<dbReference type="Proteomes" id="UP000098532">
    <property type="component" value="Segment"/>
</dbReference>